<organism evidence="6 7">
    <name type="scientific">Rubroshorea leprosula</name>
    <dbReference type="NCBI Taxonomy" id="152421"/>
    <lineage>
        <taxon>Eukaryota</taxon>
        <taxon>Viridiplantae</taxon>
        <taxon>Streptophyta</taxon>
        <taxon>Embryophyta</taxon>
        <taxon>Tracheophyta</taxon>
        <taxon>Spermatophyta</taxon>
        <taxon>Magnoliopsida</taxon>
        <taxon>eudicotyledons</taxon>
        <taxon>Gunneridae</taxon>
        <taxon>Pentapetalae</taxon>
        <taxon>rosids</taxon>
        <taxon>malvids</taxon>
        <taxon>Malvales</taxon>
        <taxon>Dipterocarpaceae</taxon>
        <taxon>Rubroshorea</taxon>
    </lineage>
</organism>
<evidence type="ECO:0000256" key="3">
    <source>
        <dbReference type="ARBA" id="ARBA00012404"/>
    </source>
</evidence>
<dbReference type="Gene3D" id="1.10.590.10">
    <property type="entry name" value="Chorismate mutase, AroQ class superfamily, eukaryotic"/>
    <property type="match status" value="2"/>
</dbReference>
<dbReference type="GO" id="GO:0005737">
    <property type="term" value="C:cytoplasm"/>
    <property type="evidence" value="ECO:0007669"/>
    <property type="project" value="UniProtKB-SubCell"/>
</dbReference>
<evidence type="ECO:0000313" key="7">
    <source>
        <dbReference type="Proteomes" id="UP001054252"/>
    </source>
</evidence>
<dbReference type="InterPro" id="IPR008238">
    <property type="entry name" value="Chorismate_mutase_AroQ_euk"/>
</dbReference>
<dbReference type="InterPro" id="IPR037039">
    <property type="entry name" value="CM_AroQ_sf_eucaryotic"/>
</dbReference>
<comment type="caution">
    <text evidence="6">The sequence shown here is derived from an EMBL/GenBank/DDBJ whole genome shotgun (WGS) entry which is preliminary data.</text>
</comment>
<sequence length="138" mass="15066">MVEAEPSNLGVGSSTGITLDSVRDALIRQEDTIIFSLIERAKFPLNSPAYNQSSLSIPGFSGSLVQFFVKETENLQAKILYPAAASINLNKAIWDMYFNQLLPLFVAPGDDGNYASTAASDLQCLQVFFYFMTPLGAE</sequence>
<evidence type="ECO:0000256" key="5">
    <source>
        <dbReference type="ARBA" id="ARBA00023235"/>
    </source>
</evidence>
<evidence type="ECO:0000256" key="4">
    <source>
        <dbReference type="ARBA" id="ARBA00022490"/>
    </source>
</evidence>
<protein>
    <recommendedName>
        <fullName evidence="3">chorismate mutase</fullName>
        <ecNumber evidence="3">5.4.99.5</ecNumber>
    </recommendedName>
</protein>
<accession>A0AAV5HJE6</accession>
<dbReference type="Proteomes" id="UP001054252">
    <property type="component" value="Unassembled WGS sequence"/>
</dbReference>
<dbReference type="PROSITE" id="PS51169">
    <property type="entry name" value="CHORISMATE_MUT_3"/>
    <property type="match status" value="1"/>
</dbReference>
<dbReference type="EMBL" id="BPVZ01000002">
    <property type="protein sequence ID" value="GKU87371.1"/>
    <property type="molecule type" value="Genomic_DNA"/>
</dbReference>
<evidence type="ECO:0000313" key="6">
    <source>
        <dbReference type="EMBL" id="GKU87371.1"/>
    </source>
</evidence>
<dbReference type="AlphaFoldDB" id="A0AAV5HJE6"/>
<comment type="catalytic activity">
    <reaction evidence="1">
        <text>chorismate = prephenate</text>
        <dbReference type="Rhea" id="RHEA:13897"/>
        <dbReference type="ChEBI" id="CHEBI:29748"/>
        <dbReference type="ChEBI" id="CHEBI:29934"/>
        <dbReference type="EC" id="5.4.99.5"/>
    </reaction>
</comment>
<evidence type="ECO:0000256" key="2">
    <source>
        <dbReference type="ARBA" id="ARBA00004496"/>
    </source>
</evidence>
<name>A0AAV5HJE6_9ROSI</name>
<keyword evidence="5" id="KW-0413">Isomerase</keyword>
<proteinExistence type="predicted"/>
<dbReference type="PANTHER" id="PTHR21145">
    <property type="entry name" value="CHORISMATE MUTASE"/>
    <property type="match status" value="1"/>
</dbReference>
<comment type="subcellular location">
    <subcellularLocation>
        <location evidence="2">Cytoplasm</location>
    </subcellularLocation>
</comment>
<dbReference type="PANTHER" id="PTHR21145:SF12">
    <property type="entry name" value="CHORISMATE MUTASE"/>
    <property type="match status" value="1"/>
</dbReference>
<evidence type="ECO:0000256" key="1">
    <source>
        <dbReference type="ARBA" id="ARBA00000824"/>
    </source>
</evidence>
<keyword evidence="4" id="KW-0963">Cytoplasm</keyword>
<dbReference type="GO" id="GO:0046417">
    <property type="term" value="P:chorismate metabolic process"/>
    <property type="evidence" value="ECO:0007669"/>
    <property type="project" value="InterPro"/>
</dbReference>
<keyword evidence="7" id="KW-1185">Reference proteome</keyword>
<dbReference type="GO" id="GO:0009073">
    <property type="term" value="P:aromatic amino acid family biosynthetic process"/>
    <property type="evidence" value="ECO:0007669"/>
    <property type="project" value="InterPro"/>
</dbReference>
<dbReference type="GO" id="GO:0004106">
    <property type="term" value="F:chorismate mutase activity"/>
    <property type="evidence" value="ECO:0007669"/>
    <property type="project" value="UniProtKB-EC"/>
</dbReference>
<dbReference type="SUPFAM" id="SSF48600">
    <property type="entry name" value="Chorismate mutase II"/>
    <property type="match status" value="1"/>
</dbReference>
<reference evidence="6 7" key="1">
    <citation type="journal article" date="2021" name="Commun. Biol.">
        <title>The genome of Shorea leprosula (Dipterocarpaceae) highlights the ecological relevance of drought in aseasonal tropical rainforests.</title>
        <authorList>
            <person name="Ng K.K.S."/>
            <person name="Kobayashi M.J."/>
            <person name="Fawcett J.A."/>
            <person name="Hatakeyama M."/>
            <person name="Paape T."/>
            <person name="Ng C.H."/>
            <person name="Ang C.C."/>
            <person name="Tnah L.H."/>
            <person name="Lee C.T."/>
            <person name="Nishiyama T."/>
            <person name="Sese J."/>
            <person name="O'Brien M.J."/>
            <person name="Copetti D."/>
            <person name="Mohd Noor M.I."/>
            <person name="Ong R.C."/>
            <person name="Putra M."/>
            <person name="Sireger I.Z."/>
            <person name="Indrioko S."/>
            <person name="Kosugi Y."/>
            <person name="Izuno A."/>
            <person name="Isagi Y."/>
            <person name="Lee S.L."/>
            <person name="Shimizu K.K."/>
        </authorList>
    </citation>
    <scope>NUCLEOTIDE SEQUENCE [LARGE SCALE GENOMIC DNA]</scope>
    <source>
        <strain evidence="6">214</strain>
    </source>
</reference>
<dbReference type="InterPro" id="IPR036263">
    <property type="entry name" value="Chorismate_II_sf"/>
</dbReference>
<dbReference type="EC" id="5.4.99.5" evidence="3"/>
<gene>
    <name evidence="6" type="ORF">SLEP1_g1778</name>
</gene>